<dbReference type="EMBL" id="CM056818">
    <property type="protein sequence ID" value="KAJ8622786.1"/>
    <property type="molecule type" value="Genomic_DNA"/>
</dbReference>
<accession>A0ACC2KNT5</accession>
<evidence type="ECO:0000313" key="2">
    <source>
        <dbReference type="Proteomes" id="UP001234297"/>
    </source>
</evidence>
<protein>
    <submittedName>
        <fullName evidence="1">Uncharacterized protein</fullName>
    </submittedName>
</protein>
<name>A0ACC2KNT5_PERAE</name>
<keyword evidence="2" id="KW-1185">Reference proteome</keyword>
<comment type="caution">
    <text evidence="1">The sequence shown here is derived from an EMBL/GenBank/DDBJ whole genome shotgun (WGS) entry which is preliminary data.</text>
</comment>
<sequence length="167" mass="18950">MIVDRAVNSGLQIRLFELHFPCIEAGLPDGFENLDMIPFASDMAKKFFIAIEMLQQPVEKFLQEQKHPLPSCMISDVGVAWTNDTARKFGIPRLVFHGTSCFSLLCSDNVNHYNSHESVESEFEPFLIHGLPHRIQTTMAQLPFANTSNMQHIQDRVGSRWGAAKQF</sequence>
<proteinExistence type="predicted"/>
<reference evidence="1 2" key="1">
    <citation type="journal article" date="2022" name="Hortic Res">
        <title>A haplotype resolved chromosomal level avocado genome allows analysis of novel avocado genes.</title>
        <authorList>
            <person name="Nath O."/>
            <person name="Fletcher S.J."/>
            <person name="Hayward A."/>
            <person name="Shaw L.M."/>
            <person name="Masouleh A.K."/>
            <person name="Furtado A."/>
            <person name="Henry R.J."/>
            <person name="Mitter N."/>
        </authorList>
    </citation>
    <scope>NUCLEOTIDE SEQUENCE [LARGE SCALE GENOMIC DNA]</scope>
    <source>
        <strain evidence="2">cv. Hass</strain>
    </source>
</reference>
<evidence type="ECO:0000313" key="1">
    <source>
        <dbReference type="EMBL" id="KAJ8622786.1"/>
    </source>
</evidence>
<dbReference type="Proteomes" id="UP001234297">
    <property type="component" value="Chromosome 10"/>
</dbReference>
<gene>
    <name evidence="1" type="ORF">MRB53_031315</name>
</gene>
<organism evidence="1 2">
    <name type="scientific">Persea americana</name>
    <name type="common">Avocado</name>
    <dbReference type="NCBI Taxonomy" id="3435"/>
    <lineage>
        <taxon>Eukaryota</taxon>
        <taxon>Viridiplantae</taxon>
        <taxon>Streptophyta</taxon>
        <taxon>Embryophyta</taxon>
        <taxon>Tracheophyta</taxon>
        <taxon>Spermatophyta</taxon>
        <taxon>Magnoliopsida</taxon>
        <taxon>Magnoliidae</taxon>
        <taxon>Laurales</taxon>
        <taxon>Lauraceae</taxon>
        <taxon>Persea</taxon>
    </lineage>
</organism>